<feature type="domain" description="Pyrroline-5-carboxylate reductase catalytic N-terminal" evidence="2">
    <location>
        <begin position="2"/>
        <end position="107"/>
    </location>
</feature>
<dbReference type="InterPro" id="IPR051267">
    <property type="entry name" value="STEAP_metalloreductase"/>
</dbReference>
<dbReference type="Proteomes" id="UP000431401">
    <property type="component" value="Unassembled WGS sequence"/>
</dbReference>
<dbReference type="GO" id="GO:0016491">
    <property type="term" value="F:oxidoreductase activity"/>
    <property type="evidence" value="ECO:0007669"/>
    <property type="project" value="UniProtKB-KW"/>
</dbReference>
<comment type="caution">
    <text evidence="3">The sequence shown here is derived from an EMBL/GenBank/DDBJ whole genome shotgun (WGS) entry which is preliminary data.</text>
</comment>
<keyword evidence="1" id="KW-0560">Oxidoreductase</keyword>
<dbReference type="SUPFAM" id="SSF51735">
    <property type="entry name" value="NAD(P)-binding Rossmann-fold domains"/>
    <property type="match status" value="1"/>
</dbReference>
<dbReference type="InterPro" id="IPR028939">
    <property type="entry name" value="P5C_Rdtase_cat_N"/>
</dbReference>
<evidence type="ECO:0000313" key="4">
    <source>
        <dbReference type="Proteomes" id="UP000431401"/>
    </source>
</evidence>
<organism evidence="3 4">
    <name type="scientific">Nocardia aurantia</name>
    <dbReference type="NCBI Taxonomy" id="2585199"/>
    <lineage>
        <taxon>Bacteria</taxon>
        <taxon>Bacillati</taxon>
        <taxon>Actinomycetota</taxon>
        <taxon>Actinomycetes</taxon>
        <taxon>Mycobacteriales</taxon>
        <taxon>Nocardiaceae</taxon>
        <taxon>Nocardia</taxon>
    </lineage>
</organism>
<dbReference type="AlphaFoldDB" id="A0A7K0DTH0"/>
<accession>A0A7K0DTH0</accession>
<dbReference type="RefSeq" id="WP_153345114.1">
    <property type="nucleotide sequence ID" value="NZ_WEGI01000009.1"/>
</dbReference>
<keyword evidence="4" id="KW-1185">Reference proteome</keyword>
<evidence type="ECO:0000313" key="3">
    <source>
        <dbReference type="EMBL" id="MQY28878.1"/>
    </source>
</evidence>
<gene>
    <name evidence="3" type="ORF">NRB56_44630</name>
</gene>
<evidence type="ECO:0000256" key="1">
    <source>
        <dbReference type="ARBA" id="ARBA00023002"/>
    </source>
</evidence>
<dbReference type="InterPro" id="IPR036291">
    <property type="entry name" value="NAD(P)-bd_dom_sf"/>
</dbReference>
<dbReference type="OrthoDB" id="3194817at2"/>
<dbReference type="EMBL" id="WEGI01000009">
    <property type="protein sequence ID" value="MQY28878.1"/>
    <property type="molecule type" value="Genomic_DNA"/>
</dbReference>
<reference evidence="3 4" key="1">
    <citation type="submission" date="2019-10" db="EMBL/GenBank/DDBJ databases">
        <title>Nocardia macrotermitis sp. nov. and Nocardia aurantia sp. nov., isolated from the gut of fungus growing-termite Macrotermes natalensis.</title>
        <authorList>
            <person name="Benndorf R."/>
            <person name="Schwitalla J."/>
            <person name="Martin K."/>
            <person name="De Beer W."/>
            <person name="Kaster A.-K."/>
            <person name="Vollmers J."/>
            <person name="Poulsen M."/>
            <person name="Beemelmanns C."/>
        </authorList>
    </citation>
    <scope>NUCLEOTIDE SEQUENCE [LARGE SCALE GENOMIC DNA]</scope>
    <source>
        <strain evidence="3 4">RB56</strain>
    </source>
</reference>
<proteinExistence type="predicted"/>
<evidence type="ECO:0000259" key="2">
    <source>
        <dbReference type="Pfam" id="PF03807"/>
    </source>
</evidence>
<sequence length="226" mass="23736">MQIAVIGTGFAGRTLAAGLADRGHDVVMGTRDVAETSARTEPDRMGNIGFAAWAENRPPIRLTTFAEAAAGAELVVNATAGHGSVDALTAVGASNLAGKVLWDIANPLDFGHGFPPVLFVKDTDSLAEQIQRKFPAANVVKALNTMFGDLFVHPEAVADGDHSVFVSGDSAEAKRTVTDLLASFGWTDIIDLGGLDSARATEMLVQIRLRLMNALGTPLTNLKAVR</sequence>
<dbReference type="PANTHER" id="PTHR14239">
    <property type="entry name" value="DUDULIN-RELATED"/>
    <property type="match status" value="1"/>
</dbReference>
<protein>
    <recommendedName>
        <fullName evidence="2">Pyrroline-5-carboxylate reductase catalytic N-terminal domain-containing protein</fullName>
    </recommendedName>
</protein>
<dbReference type="Gene3D" id="3.40.50.720">
    <property type="entry name" value="NAD(P)-binding Rossmann-like Domain"/>
    <property type="match status" value="1"/>
</dbReference>
<name>A0A7K0DTH0_9NOCA</name>
<dbReference type="Pfam" id="PF03807">
    <property type="entry name" value="F420_oxidored"/>
    <property type="match status" value="1"/>
</dbReference>